<sequence length="280" mass="32154">MDVGSFSISGRTSIVNTFLLESSFKNNYLFVVLLLIKGAFSIQNRNLQVNTVQAKDLTVLGVLGAKEDVLNDYIGRINGIKTISEEIYRNNNFYKFVLLELCSCFIYQRTKQGGMAFLHVYRILEKIAYAIPLIYVRKTTDFDKTFEQLKSFFNSMDKNSGELLFLKIALKKLLDDQEKAYKFPLKLDSSEKKWISICLSEEHKQNLLSGTSIELTIIEYIDFVVNIRNRFFHALSGKNHLSLDCSINPELVLLKCSQDFVNILCFLIGRFSEPSTLQDE</sequence>
<dbReference type="HOGENOM" id="CLU_951966_0_0_7"/>
<organism evidence="1 2">
    <name type="scientific">Desulfovibrio piger ATCC 29098</name>
    <dbReference type="NCBI Taxonomy" id="411464"/>
    <lineage>
        <taxon>Bacteria</taxon>
        <taxon>Pseudomonadati</taxon>
        <taxon>Thermodesulfobacteriota</taxon>
        <taxon>Desulfovibrionia</taxon>
        <taxon>Desulfovibrionales</taxon>
        <taxon>Desulfovibrionaceae</taxon>
        <taxon>Desulfovibrio</taxon>
    </lineage>
</organism>
<dbReference type="OrthoDB" id="980779at2"/>
<name>B6WWI6_9BACT</name>
<reference evidence="1 2" key="1">
    <citation type="submission" date="2008-10" db="EMBL/GenBank/DDBJ databases">
        <title>Draft genome sequence of Desulvovibrio piger (ATCC 29098).</title>
        <authorList>
            <person name="Sudarsanam P."/>
            <person name="Ley R."/>
            <person name="Guruge J."/>
            <person name="Turnbaugh P.J."/>
            <person name="Mahowald M."/>
            <person name="Liep D."/>
            <person name="Gordon J."/>
        </authorList>
    </citation>
    <scope>NUCLEOTIDE SEQUENCE [LARGE SCALE GENOMIC DNA]</scope>
    <source>
        <strain evidence="1 2">ATCC 29098</strain>
    </source>
</reference>
<reference evidence="1 2" key="2">
    <citation type="submission" date="2008-10" db="EMBL/GenBank/DDBJ databases">
        <authorList>
            <person name="Fulton L."/>
            <person name="Clifton S."/>
            <person name="Fulton B."/>
            <person name="Xu J."/>
            <person name="Minx P."/>
            <person name="Pepin K.H."/>
            <person name="Johnson M."/>
            <person name="Bhonagiri V."/>
            <person name="Nash W.E."/>
            <person name="Mardis E.R."/>
            <person name="Wilson R.K."/>
        </authorList>
    </citation>
    <scope>NUCLEOTIDE SEQUENCE [LARGE SCALE GENOMIC DNA]</scope>
    <source>
        <strain evidence="1 2">ATCC 29098</strain>
    </source>
</reference>
<evidence type="ECO:0000313" key="1">
    <source>
        <dbReference type="EMBL" id="EEB32603.1"/>
    </source>
</evidence>
<dbReference type="eggNOG" id="ENOG50334WR">
    <property type="taxonomic scope" value="Bacteria"/>
</dbReference>
<proteinExistence type="predicted"/>
<comment type="caution">
    <text evidence="1">The sequence shown here is derived from an EMBL/GenBank/DDBJ whole genome shotgun (WGS) entry which is preliminary data.</text>
</comment>
<gene>
    <name evidence="1" type="ORF">DESPIG_02454</name>
</gene>
<dbReference type="AlphaFoldDB" id="B6WWI6"/>
<dbReference type="RefSeq" id="WP_006008066.1">
    <property type="nucleotide sequence ID" value="NZ_DS996359.1"/>
</dbReference>
<dbReference type="EMBL" id="ABXU01000074">
    <property type="protein sequence ID" value="EEB32603.1"/>
    <property type="molecule type" value="Genomic_DNA"/>
</dbReference>
<protein>
    <submittedName>
        <fullName evidence="1">Uncharacterized protein</fullName>
    </submittedName>
</protein>
<accession>B6WWI6</accession>
<dbReference type="Proteomes" id="UP000003676">
    <property type="component" value="Unassembled WGS sequence"/>
</dbReference>
<evidence type="ECO:0000313" key="2">
    <source>
        <dbReference type="Proteomes" id="UP000003676"/>
    </source>
</evidence>